<accession>A0A0A9B7P8</accession>
<organism evidence="1">
    <name type="scientific">Arundo donax</name>
    <name type="common">Giant reed</name>
    <name type="synonym">Donax arundinaceus</name>
    <dbReference type="NCBI Taxonomy" id="35708"/>
    <lineage>
        <taxon>Eukaryota</taxon>
        <taxon>Viridiplantae</taxon>
        <taxon>Streptophyta</taxon>
        <taxon>Embryophyta</taxon>
        <taxon>Tracheophyta</taxon>
        <taxon>Spermatophyta</taxon>
        <taxon>Magnoliopsida</taxon>
        <taxon>Liliopsida</taxon>
        <taxon>Poales</taxon>
        <taxon>Poaceae</taxon>
        <taxon>PACMAD clade</taxon>
        <taxon>Arundinoideae</taxon>
        <taxon>Arundineae</taxon>
        <taxon>Arundo</taxon>
    </lineage>
</organism>
<dbReference type="AlphaFoldDB" id="A0A0A9B7P8"/>
<protein>
    <submittedName>
        <fullName evidence="1">Uncharacterized protein</fullName>
    </submittedName>
</protein>
<proteinExistence type="predicted"/>
<dbReference type="EMBL" id="GBRH01242573">
    <property type="protein sequence ID" value="JAD55322.1"/>
    <property type="molecule type" value="Transcribed_RNA"/>
</dbReference>
<evidence type="ECO:0000313" key="1">
    <source>
        <dbReference type="EMBL" id="JAD55322.1"/>
    </source>
</evidence>
<sequence>MKFFDKAMDIVEIPSAFLSIF</sequence>
<name>A0A0A9B7P8_ARUDO</name>
<reference evidence="1" key="1">
    <citation type="submission" date="2014-09" db="EMBL/GenBank/DDBJ databases">
        <authorList>
            <person name="Magalhaes I.L.F."/>
            <person name="Oliveira U."/>
            <person name="Santos F.R."/>
            <person name="Vidigal T.H.D.A."/>
            <person name="Brescovit A.D."/>
            <person name="Santos A.J."/>
        </authorList>
    </citation>
    <scope>NUCLEOTIDE SEQUENCE</scope>
    <source>
        <tissue evidence="1">Shoot tissue taken approximately 20 cm above the soil surface</tissue>
    </source>
</reference>
<reference evidence="1" key="2">
    <citation type="journal article" date="2015" name="Data Brief">
        <title>Shoot transcriptome of the giant reed, Arundo donax.</title>
        <authorList>
            <person name="Barrero R.A."/>
            <person name="Guerrero F.D."/>
            <person name="Moolhuijzen P."/>
            <person name="Goolsby J.A."/>
            <person name="Tidwell J."/>
            <person name="Bellgard S.E."/>
            <person name="Bellgard M.I."/>
        </authorList>
    </citation>
    <scope>NUCLEOTIDE SEQUENCE</scope>
    <source>
        <tissue evidence="1">Shoot tissue taken approximately 20 cm above the soil surface</tissue>
    </source>
</reference>